<protein>
    <submittedName>
        <fullName evidence="1">HAD domain-containing protein</fullName>
    </submittedName>
</protein>
<dbReference type="Pfam" id="PF18143">
    <property type="entry name" value="HAD_SAK_2"/>
    <property type="match status" value="1"/>
</dbReference>
<sequence length="180" mass="19707">MTGSVWRPLLFLDVDGPLIPFGATPRQLPGGYPTFPDASELRVGGVNPLLSRLDPGLGPRLVALGCELVWATTWMEEANECVAPRLGLPRLPVVLWPEPDQEEGRDGLHWKTRGLLAWAGGRPFVWLDDEITGTDRRWMAAHHPGPAMLHRVDPAAGLTGADFTAVECWLRAARPAPPTR</sequence>
<gene>
    <name evidence="1" type="ORF">ACEZDG_33345</name>
</gene>
<name>A0ABV6VKP7_9ACTN</name>
<accession>A0ABV6VKP7</accession>
<dbReference type="Proteomes" id="UP001592582">
    <property type="component" value="Unassembled WGS sequence"/>
</dbReference>
<comment type="caution">
    <text evidence="1">The sequence shown here is derived from an EMBL/GenBank/DDBJ whole genome shotgun (WGS) entry which is preliminary data.</text>
</comment>
<reference evidence="1 2" key="1">
    <citation type="submission" date="2024-09" db="EMBL/GenBank/DDBJ databases">
        <authorList>
            <person name="Lee S.D."/>
        </authorList>
    </citation>
    <scope>NUCLEOTIDE SEQUENCE [LARGE SCALE GENOMIC DNA]</scope>
    <source>
        <strain evidence="1 2">N1-1</strain>
    </source>
</reference>
<keyword evidence="2" id="KW-1185">Reference proteome</keyword>
<evidence type="ECO:0000313" key="1">
    <source>
        <dbReference type="EMBL" id="MFC1414157.1"/>
    </source>
</evidence>
<proteinExistence type="predicted"/>
<organism evidence="1 2">
    <name type="scientific">Streptacidiphilus alkalitolerans</name>
    <dbReference type="NCBI Taxonomy" id="3342712"/>
    <lineage>
        <taxon>Bacteria</taxon>
        <taxon>Bacillati</taxon>
        <taxon>Actinomycetota</taxon>
        <taxon>Actinomycetes</taxon>
        <taxon>Kitasatosporales</taxon>
        <taxon>Streptomycetaceae</taxon>
        <taxon>Streptacidiphilus</taxon>
    </lineage>
</organism>
<dbReference type="EMBL" id="JBHEZX010000021">
    <property type="protein sequence ID" value="MFC1414157.1"/>
    <property type="molecule type" value="Genomic_DNA"/>
</dbReference>
<evidence type="ECO:0000313" key="2">
    <source>
        <dbReference type="Proteomes" id="UP001592582"/>
    </source>
</evidence>